<evidence type="ECO:0000313" key="1">
    <source>
        <dbReference type="EMBL" id="GAA4239033.1"/>
    </source>
</evidence>
<dbReference type="Pfam" id="PF07676">
    <property type="entry name" value="PD40"/>
    <property type="match status" value="2"/>
</dbReference>
<evidence type="ECO:0000313" key="2">
    <source>
        <dbReference type="Proteomes" id="UP001501496"/>
    </source>
</evidence>
<protein>
    <recommendedName>
        <fullName evidence="3">WD40 repeat protein</fullName>
    </recommendedName>
</protein>
<organism evidence="1 2">
    <name type="scientific">Postechiella marina</name>
    <dbReference type="NCBI Taxonomy" id="943941"/>
    <lineage>
        <taxon>Bacteria</taxon>
        <taxon>Pseudomonadati</taxon>
        <taxon>Bacteroidota</taxon>
        <taxon>Flavobacteriia</taxon>
        <taxon>Flavobacteriales</taxon>
        <taxon>Flavobacteriaceae</taxon>
        <taxon>Postechiella</taxon>
    </lineage>
</organism>
<dbReference type="InterPro" id="IPR011042">
    <property type="entry name" value="6-blade_b-propeller_TolB-like"/>
</dbReference>
<comment type="caution">
    <text evidence="1">The sequence shown here is derived from an EMBL/GenBank/DDBJ whole genome shotgun (WGS) entry which is preliminary data.</text>
</comment>
<name>A0ABP8CH62_9FLAO</name>
<proteinExistence type="predicted"/>
<dbReference type="Gene3D" id="2.120.10.30">
    <property type="entry name" value="TolB, C-terminal domain"/>
    <property type="match status" value="1"/>
</dbReference>
<dbReference type="RefSeq" id="WP_344789340.1">
    <property type="nucleotide sequence ID" value="NZ_BAABCA010000007.1"/>
</dbReference>
<dbReference type="InterPro" id="IPR011659">
    <property type="entry name" value="WD40"/>
</dbReference>
<gene>
    <name evidence="1" type="ORF">GCM10022291_31780</name>
</gene>
<evidence type="ECO:0008006" key="3">
    <source>
        <dbReference type="Google" id="ProtNLM"/>
    </source>
</evidence>
<sequence length="303" mass="33934">MKHFYKIIYLIGLVSFSQNLNYNLTNLKINDDRPHYSIKYAQGNKVVFTSYLLSKNGKVKKSGGSPVIAVYEGAVSPDGQITNHKPIEIDSKQLIGNVTSATFSRDGKQLFLSAHYNAKDKPKGTFKATNFTIKVGEYVNGKGWTNFKVLPFCKPRYSYGHPVFSTDGKTMYFIANIRGGKETTKGGSDIFKVNVLENGSYSEPKNLGSKVNSYSREMFPFVSNDNTLYLSSDRSNGYGGFDLYRCKMLEDGTFAKAEKMPKPINSVKDDFNFIINSSNSSGYLSSKRLKGKGDDDIYYFKVN</sequence>
<accession>A0ABP8CH62</accession>
<dbReference type="EMBL" id="BAABCA010000007">
    <property type="protein sequence ID" value="GAA4239033.1"/>
    <property type="molecule type" value="Genomic_DNA"/>
</dbReference>
<dbReference type="Proteomes" id="UP001501496">
    <property type="component" value="Unassembled WGS sequence"/>
</dbReference>
<dbReference type="SUPFAM" id="SSF82171">
    <property type="entry name" value="DPP6 N-terminal domain-like"/>
    <property type="match status" value="1"/>
</dbReference>
<keyword evidence="2" id="KW-1185">Reference proteome</keyword>
<reference evidence="2" key="1">
    <citation type="journal article" date="2019" name="Int. J. Syst. Evol. Microbiol.">
        <title>The Global Catalogue of Microorganisms (GCM) 10K type strain sequencing project: providing services to taxonomists for standard genome sequencing and annotation.</title>
        <authorList>
            <consortium name="The Broad Institute Genomics Platform"/>
            <consortium name="The Broad Institute Genome Sequencing Center for Infectious Disease"/>
            <person name="Wu L."/>
            <person name="Ma J."/>
        </authorList>
    </citation>
    <scope>NUCLEOTIDE SEQUENCE [LARGE SCALE GENOMIC DNA]</scope>
    <source>
        <strain evidence="2">JCM 17630</strain>
    </source>
</reference>